<evidence type="ECO:0000313" key="1">
    <source>
        <dbReference type="EMBL" id="MFG6078321.1"/>
    </source>
</evidence>
<proteinExistence type="predicted"/>
<gene>
    <name evidence="1" type="ORF">AB3U87_18370</name>
</gene>
<protein>
    <submittedName>
        <fullName evidence="1">Uncharacterized protein</fullName>
    </submittedName>
</protein>
<organism evidence="1 2">
    <name type="scientific">Erwinia plantamica</name>
    <dbReference type="NCBI Taxonomy" id="3237104"/>
    <lineage>
        <taxon>Bacteria</taxon>
        <taxon>Pseudomonadati</taxon>
        <taxon>Pseudomonadota</taxon>
        <taxon>Gammaproteobacteria</taxon>
        <taxon>Enterobacterales</taxon>
        <taxon>Erwiniaceae</taxon>
        <taxon>Erwinia</taxon>
    </lineage>
</organism>
<accession>A0ABW7CQ07</accession>
<reference evidence="1 2" key="1">
    <citation type="submission" date="2024-07" db="EMBL/GenBank/DDBJ databases">
        <title>Novel bacterial strain Erwinia sp. OPT-41 promoting growth of various crops.</title>
        <authorList>
            <person name="Egorshina A."/>
            <person name="Lukyantsev M.A."/>
            <person name="Golubev S.N."/>
            <person name="Muratova A.Y."/>
            <person name="Bulygina E.A."/>
        </authorList>
    </citation>
    <scope>NUCLEOTIDE SEQUENCE [LARGE SCALE GENOMIC DNA]</scope>
    <source>
        <strain evidence="1 2">OPT-41</strain>
    </source>
</reference>
<sequence length="80" mass="9056">MANNLFITYDLIKTKNYAAVYDAIKSLGNWAVPTESNWYVNCNYSAEDAAKIVRAVMDNDDKLIVVDATNNSAYWYNHLG</sequence>
<name>A0ABW7CQ07_9GAMM</name>
<evidence type="ECO:0000313" key="2">
    <source>
        <dbReference type="Proteomes" id="UP001605250"/>
    </source>
</evidence>
<dbReference type="EMBL" id="JBGCUC010000019">
    <property type="protein sequence ID" value="MFG6078321.1"/>
    <property type="molecule type" value="Genomic_DNA"/>
</dbReference>
<dbReference type="RefSeq" id="WP_394150034.1">
    <property type="nucleotide sequence ID" value="NZ_JBGCUC010000019.1"/>
</dbReference>
<keyword evidence="2" id="KW-1185">Reference proteome</keyword>
<comment type="caution">
    <text evidence="1">The sequence shown here is derived from an EMBL/GenBank/DDBJ whole genome shotgun (WGS) entry which is preliminary data.</text>
</comment>
<dbReference type="Proteomes" id="UP001605250">
    <property type="component" value="Unassembled WGS sequence"/>
</dbReference>